<dbReference type="EMBL" id="JAERQM010000002">
    <property type="protein sequence ID" value="MBU8543459.1"/>
    <property type="molecule type" value="Genomic_DNA"/>
</dbReference>
<organism evidence="1 2">
    <name type="scientific">Falsiroseomonas oleicola</name>
    <dbReference type="NCBI Taxonomy" id="2801474"/>
    <lineage>
        <taxon>Bacteria</taxon>
        <taxon>Pseudomonadati</taxon>
        <taxon>Pseudomonadota</taxon>
        <taxon>Alphaproteobacteria</taxon>
        <taxon>Acetobacterales</taxon>
        <taxon>Roseomonadaceae</taxon>
        <taxon>Falsiroseomonas</taxon>
    </lineage>
</organism>
<comment type="caution">
    <text evidence="1">The sequence shown here is derived from an EMBL/GenBank/DDBJ whole genome shotgun (WGS) entry which is preliminary data.</text>
</comment>
<evidence type="ECO:0000313" key="2">
    <source>
        <dbReference type="Proteomes" id="UP000689967"/>
    </source>
</evidence>
<reference evidence="1 2" key="1">
    <citation type="submission" date="2021-01" db="EMBL/GenBank/DDBJ databases">
        <title>Roseomonas sp. nov, a bacterium isolated from an oil production mixture in Yumen Oilfield.</title>
        <authorList>
            <person name="Wu D."/>
        </authorList>
    </citation>
    <scope>NUCLEOTIDE SEQUENCE [LARGE SCALE GENOMIC DNA]</scope>
    <source>
        <strain evidence="1 2">ROY-5-3</strain>
    </source>
</reference>
<name>A0ABS6H458_9PROT</name>
<dbReference type="Proteomes" id="UP000689967">
    <property type="component" value="Unassembled WGS sequence"/>
</dbReference>
<evidence type="ECO:0000313" key="1">
    <source>
        <dbReference type="EMBL" id="MBU8543459.1"/>
    </source>
</evidence>
<proteinExistence type="predicted"/>
<gene>
    <name evidence="1" type="ORF">JJQ90_07060</name>
</gene>
<protein>
    <submittedName>
        <fullName evidence="1">Uncharacterized protein</fullName>
    </submittedName>
</protein>
<keyword evidence="2" id="KW-1185">Reference proteome</keyword>
<accession>A0ABS6H458</accession>
<sequence length="76" mass="8574">MRIMRARLQATLALVRAAEDMPWDDHLAIIREDNAFRYGKDLLPAAEAAALWAAFDVEMDRLYAVMNARLAAEAPE</sequence>